<proteinExistence type="predicted"/>
<dbReference type="PANTHER" id="PTHR32387:SF0">
    <property type="entry name" value="PROTEIN NO VEIN"/>
    <property type="match status" value="1"/>
</dbReference>
<evidence type="ECO:0000313" key="2">
    <source>
        <dbReference type="Proteomes" id="UP000799753"/>
    </source>
</evidence>
<dbReference type="PANTHER" id="PTHR32387">
    <property type="entry name" value="WU:FJ29H11"/>
    <property type="match status" value="1"/>
</dbReference>
<dbReference type="EMBL" id="MU006794">
    <property type="protein sequence ID" value="KAF2637273.1"/>
    <property type="molecule type" value="Genomic_DNA"/>
</dbReference>
<dbReference type="SUPFAM" id="SSF55874">
    <property type="entry name" value="ATPase domain of HSP90 chaperone/DNA topoisomerase II/histidine kinase"/>
    <property type="match status" value="1"/>
</dbReference>
<dbReference type="Gene3D" id="3.30.565.10">
    <property type="entry name" value="Histidine kinase-like ATPase, C-terminal domain"/>
    <property type="match status" value="1"/>
</dbReference>
<evidence type="ECO:0000313" key="1">
    <source>
        <dbReference type="EMBL" id="KAF2637273.1"/>
    </source>
</evidence>
<dbReference type="InterPro" id="IPR036890">
    <property type="entry name" value="HATPase_C_sf"/>
</dbReference>
<accession>A0A6A6RSB8</accession>
<feature type="non-terminal residue" evidence="1">
    <location>
        <position position="1028"/>
    </location>
</feature>
<dbReference type="OrthoDB" id="1262810at2759"/>
<name>A0A6A6RSB8_9PLEO</name>
<dbReference type="InterPro" id="IPR052957">
    <property type="entry name" value="Auxin_embryo_med"/>
</dbReference>
<organism evidence="1 2">
    <name type="scientific">Massarina eburnea CBS 473.64</name>
    <dbReference type="NCBI Taxonomy" id="1395130"/>
    <lineage>
        <taxon>Eukaryota</taxon>
        <taxon>Fungi</taxon>
        <taxon>Dikarya</taxon>
        <taxon>Ascomycota</taxon>
        <taxon>Pezizomycotina</taxon>
        <taxon>Dothideomycetes</taxon>
        <taxon>Pleosporomycetidae</taxon>
        <taxon>Pleosporales</taxon>
        <taxon>Massarineae</taxon>
        <taxon>Massarinaceae</taxon>
        <taxon>Massarina</taxon>
    </lineage>
</organism>
<reference evidence="1" key="1">
    <citation type="journal article" date="2020" name="Stud. Mycol.">
        <title>101 Dothideomycetes genomes: a test case for predicting lifestyles and emergence of pathogens.</title>
        <authorList>
            <person name="Haridas S."/>
            <person name="Albert R."/>
            <person name="Binder M."/>
            <person name="Bloem J."/>
            <person name="Labutti K."/>
            <person name="Salamov A."/>
            <person name="Andreopoulos B."/>
            <person name="Baker S."/>
            <person name="Barry K."/>
            <person name="Bills G."/>
            <person name="Bluhm B."/>
            <person name="Cannon C."/>
            <person name="Castanera R."/>
            <person name="Culley D."/>
            <person name="Daum C."/>
            <person name="Ezra D."/>
            <person name="Gonzalez J."/>
            <person name="Henrissat B."/>
            <person name="Kuo A."/>
            <person name="Liang C."/>
            <person name="Lipzen A."/>
            <person name="Lutzoni F."/>
            <person name="Magnuson J."/>
            <person name="Mondo S."/>
            <person name="Nolan M."/>
            <person name="Ohm R."/>
            <person name="Pangilinan J."/>
            <person name="Park H.-J."/>
            <person name="Ramirez L."/>
            <person name="Alfaro M."/>
            <person name="Sun H."/>
            <person name="Tritt A."/>
            <person name="Yoshinaga Y."/>
            <person name="Zwiers L.-H."/>
            <person name="Turgeon B."/>
            <person name="Goodwin S."/>
            <person name="Spatafora J."/>
            <person name="Crous P."/>
            <person name="Grigoriev I."/>
        </authorList>
    </citation>
    <scope>NUCLEOTIDE SEQUENCE</scope>
    <source>
        <strain evidence="1">CBS 473.64</strain>
    </source>
</reference>
<sequence>MDNDRLASASRHKEVLRELGHREPSTVLQAQAVLESIRSRKGYLDETTLSHLESLPEDSRRRVLDAVARTRELEGRFTRSISEDLYPSNYRFIYERLQNADSLKYTKVQARGEGPFVRFTATPKTFVIETNEDGFTRANVEAMCAMDENAIQVSASDDNGGKEGSGFKAVFAVADEVHIQSGVWSFQFKHHRGEDGLGMVTPLDTPPESLPPGTSTRITLMLSETTRNEYHRLVGAITEIPSTTILFLRRLQRVETSVTQLDSRLKKTVICKNGTSIMTSHGYLYPDFSPEELRTLDYDQGRRFGDQEGHTGAHGTVSISRTTTQIFDQDKQEETDETAYHVFTHIVEHMPDRSTAKIDIAFPVDIKEGQPKMSELGQHIFAHLPIQRLPQFQFLVQSDFITTASGAGIVRCAWNSAIRDGVAKAFASAIASFATAENALRYSWLDFLPAKPMKGYWEKLYPSIIQLLRRLPILQSWEGRHFSYPSQLYRLDSIHLHNGNPIFRDINENNVYLAPDYKTDHHWLLAQLGVGIISWESTLRRVMEDIARPDSRIKTLPPHDEWHQACAALLILPFSHPEFEQYRRMIQSMTLIPLSNGRSWTRAPDIRRRRGLRAIYFPKTDGVPIPKDIDLHLVEDVAASDPHRRALFETMGVKKCPKQTVLSRIEEYHGNLRGTFDLYSHFRYLYNFHPRPESVREWIRVPAENGYKKPTTTPLYFPSDQRYDTQGLLPLEYQTKDNNLALFIQKDLVELVGPEVQCQGLSWKVWLQRATGARYHPPLLQPSKSSSNEVSRIMTKVLGIKSELFLGTLKEHWDGYKSDAERILPQLKDCKVQCDTDSAEPLHTTFLPTIEIKSRIQDLGVASKFPLLRLPDVECLDETAQQEWHFLEKFGVRRTIDLEFYKRVLDLMSAKPHVNVSTRKVTEVYNSMASLARVQDEDDLRSFFNTSEAIALAMNSDSSAWFKLDKCLWNGPEFLNVKFPLKHQYGNDAHLETFFDVFLVIEVNGWTFSRFQKRPRYTNTLKGWPKPT</sequence>
<dbReference type="Proteomes" id="UP000799753">
    <property type="component" value="Unassembled WGS sequence"/>
</dbReference>
<dbReference type="AlphaFoldDB" id="A0A6A6RSB8"/>
<keyword evidence="2" id="KW-1185">Reference proteome</keyword>
<protein>
    <submittedName>
        <fullName evidence="1">Uncharacterized protein</fullName>
    </submittedName>
</protein>
<gene>
    <name evidence="1" type="ORF">P280DRAFT_509902</name>
</gene>